<dbReference type="GO" id="GO:0006260">
    <property type="term" value="P:DNA replication"/>
    <property type="evidence" value="ECO:0007669"/>
    <property type="project" value="UniProtKB-KW"/>
</dbReference>
<dbReference type="Gene3D" id="3.40.50.300">
    <property type="entry name" value="P-loop containing nucleotide triphosphate hydrolases"/>
    <property type="match status" value="1"/>
</dbReference>
<evidence type="ECO:0000256" key="5">
    <source>
        <dbReference type="ARBA" id="ARBA00022840"/>
    </source>
</evidence>
<dbReference type="PROSITE" id="PS51206">
    <property type="entry name" value="SF3_HELICASE_1"/>
    <property type="match status" value="1"/>
</dbReference>
<sequence length="551" mass="64550">MECPICLENVIPSKNPPVIYYAAGLSPRIWNDYSTSFHPTTTLMTGTINRLNWIVGTMYFTITYNHITIPDSPENTNHYLQTPDLHWLQPLNNITQPWLIIEEKDHTNITHYHYIMQSHQRTDNAKRTILSKLNSTNELLLNVTCQKLKNMNSYFQYLWKNPQLVISNNETLINIYWSMKLADQTGEHELVTNAKSPKDFTHALTHLIPQYNIQTWEECLLQVPELTQKFLHLSNIQSLFQNTIEWCDNNSRREKTFYKDTILNTKTCSNANKRHIEKILMIQKIHITEFAYHILKWFLKLDNKKNTFILQGPGNTGKSVLARSLCNIFKRKGEILSNSNFAFQNIINKDICIWEEPIINDHISEKIKLIMEGTKTEVDIKMKAPKTLHPPPLIITTNHNIWHWCEQNEHTYKLRAHIYYLSDEIYFDNENICTITDNHRQSQPQSTTNEPSTSRTRNTTPEPSPSRNEQSNTSIEPTTNDNNDGTTISNTVEAVSPIKRQRLNYIQEKKNERNFNQLGRNVQPTDILVPHHCDWIEFLKANYNDLEDILY</sequence>
<feature type="region of interest" description="Disordered" evidence="6">
    <location>
        <begin position="437"/>
        <end position="494"/>
    </location>
</feature>
<comment type="subcellular location">
    <subcellularLocation>
        <location evidence="1">Host nucleus</location>
    </subcellularLocation>
</comment>
<accession>A0AAU7E1I9</accession>
<keyword evidence="3" id="KW-0235">DNA replication</keyword>
<evidence type="ECO:0000256" key="3">
    <source>
        <dbReference type="ARBA" id="ARBA00022705"/>
    </source>
</evidence>
<dbReference type="InterPro" id="IPR001257">
    <property type="entry name" value="Parvovirus_NS1_helicase"/>
</dbReference>
<evidence type="ECO:0000256" key="1">
    <source>
        <dbReference type="ARBA" id="ARBA00004147"/>
    </source>
</evidence>
<dbReference type="GO" id="GO:0042025">
    <property type="term" value="C:host cell nucleus"/>
    <property type="evidence" value="ECO:0007669"/>
    <property type="project" value="UniProtKB-SubCell"/>
</dbReference>
<protein>
    <submittedName>
        <fullName evidence="8">NS1 protein</fullName>
    </submittedName>
</protein>
<evidence type="ECO:0000256" key="2">
    <source>
        <dbReference type="ARBA" id="ARBA00022562"/>
    </source>
</evidence>
<dbReference type="InterPro" id="IPR027417">
    <property type="entry name" value="P-loop_NTPase"/>
</dbReference>
<proteinExistence type="predicted"/>
<feature type="domain" description="SF3 helicase" evidence="7">
    <location>
        <begin position="286"/>
        <end position="450"/>
    </location>
</feature>
<dbReference type="EMBL" id="PP711820">
    <property type="protein sequence ID" value="XBH23615.1"/>
    <property type="molecule type" value="Genomic_DNA"/>
</dbReference>
<name>A0AAU7E1I9_9VIRU</name>
<dbReference type="GO" id="GO:0019079">
    <property type="term" value="P:viral genome replication"/>
    <property type="evidence" value="ECO:0007669"/>
    <property type="project" value="InterPro"/>
</dbReference>
<evidence type="ECO:0000256" key="4">
    <source>
        <dbReference type="ARBA" id="ARBA00022741"/>
    </source>
</evidence>
<dbReference type="SUPFAM" id="SSF52540">
    <property type="entry name" value="P-loop containing nucleoside triphosphate hydrolases"/>
    <property type="match status" value="1"/>
</dbReference>
<organism evidence="8">
    <name type="scientific">Mops bat parvovirus</name>
    <dbReference type="NCBI Taxonomy" id="3141925"/>
    <lineage>
        <taxon>Viruses</taxon>
        <taxon>Monodnaviria</taxon>
        <taxon>Shotokuvirae</taxon>
        <taxon>Cossaviricota</taxon>
        <taxon>Quintoviricetes</taxon>
        <taxon>Piccovirales</taxon>
        <taxon>Parvoviridae</taxon>
    </lineage>
</organism>
<keyword evidence="5" id="KW-0067">ATP-binding</keyword>
<keyword evidence="2" id="KW-1048">Host nucleus</keyword>
<dbReference type="InterPro" id="IPR014015">
    <property type="entry name" value="Helicase_SF3_DNA-vir"/>
</dbReference>
<feature type="compositionally biased region" description="Polar residues" evidence="6">
    <location>
        <begin position="437"/>
        <end position="493"/>
    </location>
</feature>
<evidence type="ECO:0000259" key="7">
    <source>
        <dbReference type="PROSITE" id="PS51206"/>
    </source>
</evidence>
<dbReference type="Pfam" id="PF01057">
    <property type="entry name" value="Parvo_NS1"/>
    <property type="match status" value="1"/>
</dbReference>
<evidence type="ECO:0000313" key="8">
    <source>
        <dbReference type="EMBL" id="XBH23615.1"/>
    </source>
</evidence>
<dbReference type="GO" id="GO:0005524">
    <property type="term" value="F:ATP binding"/>
    <property type="evidence" value="ECO:0007669"/>
    <property type="project" value="UniProtKB-KW"/>
</dbReference>
<reference evidence="8" key="1">
    <citation type="journal article" date="2024" name="Microbiome">
        <title>Substantial viral diversity in bats and rodents from East Africa: insights into evolution, recombination, and cocirculation.</title>
        <authorList>
            <person name="Wang D."/>
            <person name="Yang X."/>
            <person name="Ren Z."/>
            <person name="Hu B."/>
            <person name="Zhao H."/>
            <person name="Yang K."/>
            <person name="Shi P."/>
            <person name="Zhang Z."/>
            <person name="Feng Q."/>
            <person name="Nawenja C.V."/>
            <person name="Obanda V."/>
            <person name="Robert K."/>
            <person name="Nalikka B."/>
            <person name="Waruhiu C.N."/>
            <person name="Ochola G.O."/>
            <person name="Onyuok S.O."/>
            <person name="Ochieng H."/>
            <person name="Li B."/>
            <person name="Zhu Y."/>
            <person name="Si H."/>
            <person name="Yin J."/>
            <person name="Kristiansen K."/>
            <person name="Jin X."/>
            <person name="Xu X."/>
            <person name="Xiao M."/>
            <person name="Agwanda B."/>
            <person name="Ommeh S."/>
            <person name="Li J."/>
            <person name="Shi Z.L."/>
        </authorList>
    </citation>
    <scope>NUCLEOTIDE SEQUENCE</scope>
    <source>
        <strain evidence="8">12A/Kenya/BAT1228/2015</strain>
    </source>
</reference>
<reference evidence="8" key="2">
    <citation type="submission" date="2024-02" db="EMBL/GenBank/DDBJ databases">
        <authorList>
            <person name="Hu B."/>
        </authorList>
    </citation>
    <scope>NUCLEOTIDE SEQUENCE</scope>
    <source>
        <strain evidence="8">12A/Kenya/BAT1228/2015</strain>
    </source>
</reference>
<evidence type="ECO:0000256" key="6">
    <source>
        <dbReference type="SAM" id="MobiDB-lite"/>
    </source>
</evidence>
<keyword evidence="4" id="KW-0547">Nucleotide-binding</keyword>